<comment type="caution">
    <text evidence="8">The sequence shown here is derived from an EMBL/GenBank/DDBJ whole genome shotgun (WGS) entry which is preliminary data.</text>
</comment>
<feature type="domain" description="Response regulatory" evidence="7">
    <location>
        <begin position="3"/>
        <end position="119"/>
    </location>
</feature>
<dbReference type="GO" id="GO:0006355">
    <property type="term" value="P:regulation of DNA-templated transcription"/>
    <property type="evidence" value="ECO:0007669"/>
    <property type="project" value="InterPro"/>
</dbReference>
<dbReference type="PANTHER" id="PTHR43214">
    <property type="entry name" value="TWO-COMPONENT RESPONSE REGULATOR"/>
    <property type="match status" value="1"/>
</dbReference>
<keyword evidence="9" id="KW-1185">Reference proteome</keyword>
<dbReference type="CDD" id="cd06170">
    <property type="entry name" value="LuxR_C_like"/>
    <property type="match status" value="1"/>
</dbReference>
<dbReference type="SMART" id="SM00421">
    <property type="entry name" value="HTH_LUXR"/>
    <property type="match status" value="1"/>
</dbReference>
<accession>A0A4Y3WIP4</accession>
<dbReference type="InterPro" id="IPR016032">
    <property type="entry name" value="Sig_transdc_resp-reg_C-effctor"/>
</dbReference>
<organism evidence="8 9">
    <name type="scientific">Pseudonocardia hydrocarbonoxydans</name>
    <dbReference type="NCBI Taxonomy" id="76726"/>
    <lineage>
        <taxon>Bacteria</taxon>
        <taxon>Bacillati</taxon>
        <taxon>Actinomycetota</taxon>
        <taxon>Actinomycetes</taxon>
        <taxon>Pseudonocardiales</taxon>
        <taxon>Pseudonocardiaceae</taxon>
        <taxon>Pseudonocardia</taxon>
    </lineage>
</organism>
<reference evidence="8 9" key="1">
    <citation type="submission" date="2019-06" db="EMBL/GenBank/DDBJ databases">
        <title>Whole genome shotgun sequence of Pseudonocardia hydrocarbonoxydans NBRC 14498.</title>
        <authorList>
            <person name="Hosoyama A."/>
            <person name="Uohara A."/>
            <person name="Ohji S."/>
            <person name="Ichikawa N."/>
        </authorList>
    </citation>
    <scope>NUCLEOTIDE SEQUENCE [LARGE SCALE GENOMIC DNA]</scope>
    <source>
        <strain evidence="8 9">NBRC 14498</strain>
    </source>
</reference>
<dbReference type="SUPFAM" id="SSF46894">
    <property type="entry name" value="C-terminal effector domain of the bipartite response regulators"/>
    <property type="match status" value="1"/>
</dbReference>
<evidence type="ECO:0000256" key="3">
    <source>
        <dbReference type="ARBA" id="ARBA00023125"/>
    </source>
</evidence>
<dbReference type="GO" id="GO:0000160">
    <property type="term" value="P:phosphorelay signal transduction system"/>
    <property type="evidence" value="ECO:0007669"/>
    <property type="project" value="InterPro"/>
</dbReference>
<dbReference type="PROSITE" id="PS50043">
    <property type="entry name" value="HTH_LUXR_2"/>
    <property type="match status" value="1"/>
</dbReference>
<dbReference type="AlphaFoldDB" id="A0A4Y3WIP4"/>
<dbReference type="InterPro" id="IPR039420">
    <property type="entry name" value="WalR-like"/>
</dbReference>
<evidence type="ECO:0000259" key="6">
    <source>
        <dbReference type="PROSITE" id="PS50043"/>
    </source>
</evidence>
<dbReference type="SUPFAM" id="SSF52172">
    <property type="entry name" value="CheY-like"/>
    <property type="match status" value="1"/>
</dbReference>
<evidence type="ECO:0000313" key="9">
    <source>
        <dbReference type="Proteomes" id="UP000320338"/>
    </source>
</evidence>
<dbReference type="InterPro" id="IPR058245">
    <property type="entry name" value="NreC/VraR/RcsB-like_REC"/>
</dbReference>
<dbReference type="Pfam" id="PF00072">
    <property type="entry name" value="Response_reg"/>
    <property type="match status" value="1"/>
</dbReference>
<gene>
    <name evidence="8" type="ORF">PHY01_10160</name>
</gene>
<dbReference type="GO" id="GO:0003677">
    <property type="term" value="F:DNA binding"/>
    <property type="evidence" value="ECO:0007669"/>
    <property type="project" value="UniProtKB-KW"/>
</dbReference>
<evidence type="ECO:0000256" key="4">
    <source>
        <dbReference type="ARBA" id="ARBA00023163"/>
    </source>
</evidence>
<evidence type="ECO:0000256" key="1">
    <source>
        <dbReference type="ARBA" id="ARBA00022553"/>
    </source>
</evidence>
<sequence>MIRVVLVDDHPVFRDGLAGLLGTAPDVEVVGTGGDGRAAVELTGRLRPDVLVVDLHMPVLGGIAAIRQVLAARPRLGVLVLTMDDADALVVDAVRAGARGYLLKESDPDAVLQAVRAVARGEAVFGPALAARLATWFAVGRAEPFAQLTAREREVLDLVARGLGNAAIAARLGIAPKTVRNVVSTVLVKLHAADRAGAIAAAREAGLGRA</sequence>
<dbReference type="InterPro" id="IPR000792">
    <property type="entry name" value="Tscrpt_reg_LuxR_C"/>
</dbReference>
<dbReference type="EMBL" id="BJNG01000009">
    <property type="protein sequence ID" value="GEC18733.1"/>
    <property type="molecule type" value="Genomic_DNA"/>
</dbReference>
<feature type="domain" description="HTH luxR-type" evidence="6">
    <location>
        <begin position="141"/>
        <end position="206"/>
    </location>
</feature>
<dbReference type="CDD" id="cd17535">
    <property type="entry name" value="REC_NarL-like"/>
    <property type="match status" value="1"/>
</dbReference>
<name>A0A4Y3WIP4_9PSEU</name>
<protein>
    <submittedName>
        <fullName evidence="8">DNA-binding response regulator</fullName>
    </submittedName>
</protein>
<dbReference type="PROSITE" id="PS50110">
    <property type="entry name" value="RESPONSE_REGULATORY"/>
    <property type="match status" value="1"/>
</dbReference>
<evidence type="ECO:0000259" key="7">
    <source>
        <dbReference type="PROSITE" id="PS50110"/>
    </source>
</evidence>
<dbReference type="SMART" id="SM00448">
    <property type="entry name" value="REC"/>
    <property type="match status" value="1"/>
</dbReference>
<dbReference type="InterPro" id="IPR001789">
    <property type="entry name" value="Sig_transdc_resp-reg_receiver"/>
</dbReference>
<evidence type="ECO:0000256" key="5">
    <source>
        <dbReference type="PROSITE-ProRule" id="PRU00169"/>
    </source>
</evidence>
<evidence type="ECO:0000313" key="8">
    <source>
        <dbReference type="EMBL" id="GEC18733.1"/>
    </source>
</evidence>
<feature type="modified residue" description="4-aspartylphosphate" evidence="5">
    <location>
        <position position="54"/>
    </location>
</feature>
<proteinExistence type="predicted"/>
<dbReference type="PRINTS" id="PR00038">
    <property type="entry name" value="HTHLUXR"/>
</dbReference>
<keyword evidence="2" id="KW-0805">Transcription regulation</keyword>
<dbReference type="Proteomes" id="UP000320338">
    <property type="component" value="Unassembled WGS sequence"/>
</dbReference>
<dbReference type="RefSeq" id="WP_218030012.1">
    <property type="nucleotide sequence ID" value="NZ_BAAARZ010000091.1"/>
</dbReference>
<dbReference type="Pfam" id="PF00196">
    <property type="entry name" value="GerE"/>
    <property type="match status" value="1"/>
</dbReference>
<keyword evidence="1 5" id="KW-0597">Phosphoprotein</keyword>
<keyword evidence="3 8" id="KW-0238">DNA-binding</keyword>
<dbReference type="Gene3D" id="3.40.50.2300">
    <property type="match status" value="1"/>
</dbReference>
<dbReference type="InterPro" id="IPR011006">
    <property type="entry name" value="CheY-like_superfamily"/>
</dbReference>
<evidence type="ECO:0000256" key="2">
    <source>
        <dbReference type="ARBA" id="ARBA00023015"/>
    </source>
</evidence>
<keyword evidence="4" id="KW-0804">Transcription</keyword>
<dbReference type="PANTHER" id="PTHR43214:SF24">
    <property type="entry name" value="TRANSCRIPTIONAL REGULATORY PROTEIN NARL-RELATED"/>
    <property type="match status" value="1"/>
</dbReference>